<protein>
    <submittedName>
        <fullName evidence="2">Uncharacterized protein</fullName>
    </submittedName>
</protein>
<reference evidence="2" key="1">
    <citation type="submission" date="2022-10" db="EMBL/GenBank/DDBJ databases">
        <title>Determination and structural analysis of whole genome sequence of Sarocladium strictum F4-1.</title>
        <authorList>
            <person name="Hu L."/>
            <person name="Jiang Y."/>
        </authorList>
    </citation>
    <scope>NUCLEOTIDE SEQUENCE</scope>
    <source>
        <strain evidence="2">F4-1</strain>
    </source>
</reference>
<evidence type="ECO:0000256" key="1">
    <source>
        <dbReference type="SAM" id="MobiDB-lite"/>
    </source>
</evidence>
<dbReference type="Proteomes" id="UP001175261">
    <property type="component" value="Unassembled WGS sequence"/>
</dbReference>
<name>A0AA39GF34_SARSR</name>
<dbReference type="EMBL" id="JAPDFR010000005">
    <property type="protein sequence ID" value="KAK0386170.1"/>
    <property type="molecule type" value="Genomic_DNA"/>
</dbReference>
<dbReference type="InterPro" id="IPR019240">
    <property type="entry name" value="DUF2196"/>
</dbReference>
<sequence>MNRPRNRQPRPPRGGSSRGGRGDRAGQGSGEQHDRNPTWTAGTPQQAAGTVPTLQQVIPGAPVFIILKEDQATGKETQGVVQDLLTRGNHPRGIKVRLRGGLIGRVQRMASEELTPSEPSITEGLSGHGVRQSPLVASRIKYRDIREEDEGWEQPPQRSLADYLPKGFEELDTGGGPETSGTGGKVVKCPFCEDFEGDEVAVSYHVDQKHLS</sequence>
<keyword evidence="3" id="KW-1185">Reference proteome</keyword>
<feature type="compositionally biased region" description="Polar residues" evidence="1">
    <location>
        <begin position="37"/>
        <end position="51"/>
    </location>
</feature>
<dbReference type="NCBIfam" id="TIGR03833">
    <property type="entry name" value="YwbE family protein"/>
    <property type="match status" value="1"/>
</dbReference>
<feature type="region of interest" description="Disordered" evidence="1">
    <location>
        <begin position="1"/>
        <end position="51"/>
    </location>
</feature>
<dbReference type="PANTHER" id="PTHR40069">
    <property type="entry name" value="YWBE PROTEIN"/>
    <property type="match status" value="1"/>
</dbReference>
<accession>A0AA39GF34</accession>
<dbReference type="AlphaFoldDB" id="A0AA39GF34"/>
<organism evidence="2 3">
    <name type="scientific">Sarocladium strictum</name>
    <name type="common">Black bundle disease fungus</name>
    <name type="synonym">Acremonium strictum</name>
    <dbReference type="NCBI Taxonomy" id="5046"/>
    <lineage>
        <taxon>Eukaryota</taxon>
        <taxon>Fungi</taxon>
        <taxon>Dikarya</taxon>
        <taxon>Ascomycota</taxon>
        <taxon>Pezizomycotina</taxon>
        <taxon>Sordariomycetes</taxon>
        <taxon>Hypocreomycetidae</taxon>
        <taxon>Hypocreales</taxon>
        <taxon>Sarocladiaceae</taxon>
        <taxon>Sarocladium</taxon>
    </lineage>
</organism>
<evidence type="ECO:0000313" key="2">
    <source>
        <dbReference type="EMBL" id="KAK0386170.1"/>
    </source>
</evidence>
<dbReference type="PANTHER" id="PTHR40069:SF1">
    <property type="entry name" value="YWBE PROTEIN"/>
    <property type="match status" value="1"/>
</dbReference>
<proteinExistence type="predicted"/>
<dbReference type="Pfam" id="PF09962">
    <property type="entry name" value="DUF2196"/>
    <property type="match status" value="1"/>
</dbReference>
<feature type="compositionally biased region" description="Basic residues" evidence="1">
    <location>
        <begin position="1"/>
        <end position="10"/>
    </location>
</feature>
<gene>
    <name evidence="2" type="ORF">NLU13_6007</name>
</gene>
<evidence type="ECO:0000313" key="3">
    <source>
        <dbReference type="Proteomes" id="UP001175261"/>
    </source>
</evidence>
<comment type="caution">
    <text evidence="2">The sequence shown here is derived from an EMBL/GenBank/DDBJ whole genome shotgun (WGS) entry which is preliminary data.</text>
</comment>